<dbReference type="Proteomes" id="UP000054226">
    <property type="component" value="Unassembled WGS sequence"/>
</dbReference>
<comment type="caution">
    <text evidence="2">The sequence shown here is derived from an EMBL/GenBank/DDBJ whole genome shotgun (WGS) entry which is preliminary data.</text>
</comment>
<dbReference type="InterPro" id="IPR009045">
    <property type="entry name" value="Zn_M74/Hedgehog-like"/>
</dbReference>
<dbReference type="EMBL" id="AOHO01000028">
    <property type="protein sequence ID" value="EME63462.1"/>
    <property type="molecule type" value="Genomic_DNA"/>
</dbReference>
<evidence type="ECO:0000313" key="2">
    <source>
        <dbReference type="EMBL" id="EME63462.1"/>
    </source>
</evidence>
<keyword evidence="3" id="KW-1185">Reference proteome</keyword>
<feature type="transmembrane region" description="Helical" evidence="1">
    <location>
        <begin position="28"/>
        <end position="47"/>
    </location>
</feature>
<keyword evidence="1" id="KW-0812">Transmembrane</keyword>
<dbReference type="AlphaFoldDB" id="M2Z864"/>
<sequence length="195" mass="21453">MTFSSASAHVAAIGFGQATATVDGMKELVLAAITRVLAVLLLIPAWLRSPGQARRLACGWALSLRFPAENLAGLTAGTLAAFTAARTEAFWRHRTLLGVTSGHRDAAEQHRLYLAEARLGGKRVLPPQDSAHVGGTALDIRPREGAQWLEDHGARFALYRIYDNEWWHFEYRPGEAPPARLPHPGWRMTHSRTSD</sequence>
<accession>M2Z864</accession>
<protein>
    <recommendedName>
        <fullName evidence="4">D-alanyl-D-alanine carboxypeptidase</fullName>
    </recommendedName>
</protein>
<evidence type="ECO:0000256" key="1">
    <source>
        <dbReference type="SAM" id="Phobius"/>
    </source>
</evidence>
<dbReference type="PATRIC" id="fig|1284240.4.peg.1249"/>
<keyword evidence="1" id="KW-1133">Transmembrane helix</keyword>
<dbReference type="Gene3D" id="3.30.1380.10">
    <property type="match status" value="1"/>
</dbReference>
<evidence type="ECO:0008006" key="4">
    <source>
        <dbReference type="Google" id="ProtNLM"/>
    </source>
</evidence>
<dbReference type="CDD" id="cd14846">
    <property type="entry name" value="Peptidase_M15_like"/>
    <property type="match status" value="1"/>
</dbReference>
<reference evidence="2 3" key="1">
    <citation type="journal article" date="2013" name="Genome Announc.">
        <title>Draft Genome Sequence of Amycolatopsis decaplanina Strain DSM 44594T.</title>
        <authorList>
            <person name="Kaur N."/>
            <person name="Kumar S."/>
            <person name="Bala M."/>
            <person name="Raghava G.P."/>
            <person name="Mayilraj S."/>
        </authorList>
    </citation>
    <scope>NUCLEOTIDE SEQUENCE [LARGE SCALE GENOMIC DNA]</scope>
    <source>
        <strain evidence="2 3">DSM 44594</strain>
    </source>
</reference>
<proteinExistence type="predicted"/>
<organism evidence="2 3">
    <name type="scientific">Amycolatopsis decaplanina DSM 44594</name>
    <dbReference type="NCBI Taxonomy" id="1284240"/>
    <lineage>
        <taxon>Bacteria</taxon>
        <taxon>Bacillati</taxon>
        <taxon>Actinomycetota</taxon>
        <taxon>Actinomycetes</taxon>
        <taxon>Pseudonocardiales</taxon>
        <taxon>Pseudonocardiaceae</taxon>
        <taxon>Amycolatopsis</taxon>
    </lineage>
</organism>
<evidence type="ECO:0000313" key="3">
    <source>
        <dbReference type="Proteomes" id="UP000054226"/>
    </source>
</evidence>
<gene>
    <name evidence="2" type="ORF">H074_06172</name>
</gene>
<dbReference type="SUPFAM" id="SSF55166">
    <property type="entry name" value="Hedgehog/DD-peptidase"/>
    <property type="match status" value="1"/>
</dbReference>
<name>M2Z864_9PSEU</name>
<keyword evidence="1" id="KW-0472">Membrane</keyword>